<organism evidence="1 2">
    <name type="scientific">Riesia pediculicola (strain USDA)</name>
    <dbReference type="NCBI Taxonomy" id="515618"/>
    <lineage>
        <taxon>Bacteria</taxon>
        <taxon>Pseudomonadati</taxon>
        <taxon>Pseudomonadota</taxon>
        <taxon>Gammaproteobacteria</taxon>
        <taxon>Enterobacterales</taxon>
        <taxon>Enterobacteriaceae</taxon>
        <taxon>Candidatus Riesia</taxon>
    </lineage>
</organism>
<dbReference type="EMBL" id="CP001085">
    <property type="protein sequence ID" value="ADD79684.1"/>
    <property type="molecule type" value="Genomic_DNA"/>
</dbReference>
<accession>D4G8U0</accession>
<proteinExistence type="predicted"/>
<dbReference type="HOGENOM" id="CLU_3348076_0_0_6"/>
<name>D4G8U0_RIEPU</name>
<evidence type="ECO:0000313" key="2">
    <source>
        <dbReference type="Proteomes" id="UP000001700"/>
    </source>
</evidence>
<dbReference type="KEGG" id="rip:RIEPE_0512"/>
<protein>
    <submittedName>
        <fullName evidence="1">Uncharacterized protein</fullName>
    </submittedName>
</protein>
<sequence>MLKDKFKFDNFENIKSSTFNLKTKNILILKKIVFKYL</sequence>
<gene>
    <name evidence="1" type="ordered locus">RIEPE_0512</name>
</gene>
<dbReference type="Proteomes" id="UP000001700">
    <property type="component" value="Chromosome"/>
</dbReference>
<reference evidence="1" key="1">
    <citation type="submission" date="2008-05" db="EMBL/GenBank/DDBJ databases">
        <title>Genome sequence of Riesia pediculicola USDA.</title>
        <authorList>
            <person name="Kirkness E.F."/>
        </authorList>
    </citation>
    <scope>NUCLEOTIDE SEQUENCE [LARGE SCALE GENOMIC DNA]</scope>
    <source>
        <strain evidence="1">USDA</strain>
    </source>
</reference>
<dbReference type="AlphaFoldDB" id="D4G8U0"/>
<evidence type="ECO:0000313" key="1">
    <source>
        <dbReference type="EMBL" id="ADD79684.1"/>
    </source>
</evidence>
<keyword evidence="2" id="KW-1185">Reference proteome</keyword>